<proteinExistence type="predicted"/>
<dbReference type="Proteomes" id="UP000619244">
    <property type="component" value="Unassembled WGS sequence"/>
</dbReference>
<sequence length="96" mass="10264">MATFGHITRERCTQLAAALTAAGLPWEDNGHQDDPQFLTYTVTDPHGRRWSISPATGNQTTPSKPGHVWQASCASTLHRTAITTAQGAAAICEHPA</sequence>
<comment type="caution">
    <text evidence="1">The sequence shown here is derived from an EMBL/GenBank/DDBJ whole genome shotgun (WGS) entry which is preliminary data.</text>
</comment>
<keyword evidence="2" id="KW-1185">Reference proteome</keyword>
<gene>
    <name evidence="1" type="ORF">GCM10010358_68130</name>
</gene>
<reference evidence="1" key="1">
    <citation type="journal article" date="2014" name="Int. J. Syst. Evol. Microbiol.">
        <title>Complete genome sequence of Corynebacterium casei LMG S-19264T (=DSM 44701T), isolated from a smear-ripened cheese.</title>
        <authorList>
            <consortium name="US DOE Joint Genome Institute (JGI-PGF)"/>
            <person name="Walter F."/>
            <person name="Albersmeier A."/>
            <person name="Kalinowski J."/>
            <person name="Ruckert C."/>
        </authorList>
    </citation>
    <scope>NUCLEOTIDE SEQUENCE</scope>
    <source>
        <strain evidence="1">JCM 4790</strain>
    </source>
</reference>
<dbReference type="RefSeq" id="WP_190194206.1">
    <property type="nucleotide sequence ID" value="NZ_BMVU01000055.1"/>
</dbReference>
<reference evidence="1" key="2">
    <citation type="submission" date="2020-09" db="EMBL/GenBank/DDBJ databases">
        <authorList>
            <person name="Sun Q."/>
            <person name="Ohkuma M."/>
        </authorList>
    </citation>
    <scope>NUCLEOTIDE SEQUENCE</scope>
    <source>
        <strain evidence="1">JCM 4790</strain>
    </source>
</reference>
<dbReference type="AlphaFoldDB" id="A0A918U703"/>
<name>A0A918U703_9ACTN</name>
<protein>
    <submittedName>
        <fullName evidence="1">Uncharacterized protein</fullName>
    </submittedName>
</protein>
<dbReference type="EMBL" id="BMVU01000055">
    <property type="protein sequence ID" value="GGY05117.1"/>
    <property type="molecule type" value="Genomic_DNA"/>
</dbReference>
<organism evidence="1 2">
    <name type="scientific">Streptomyces minutiscleroticus</name>
    <dbReference type="NCBI Taxonomy" id="68238"/>
    <lineage>
        <taxon>Bacteria</taxon>
        <taxon>Bacillati</taxon>
        <taxon>Actinomycetota</taxon>
        <taxon>Actinomycetes</taxon>
        <taxon>Kitasatosporales</taxon>
        <taxon>Streptomycetaceae</taxon>
        <taxon>Streptomyces</taxon>
    </lineage>
</organism>
<evidence type="ECO:0000313" key="2">
    <source>
        <dbReference type="Proteomes" id="UP000619244"/>
    </source>
</evidence>
<accession>A0A918U703</accession>
<evidence type="ECO:0000313" key="1">
    <source>
        <dbReference type="EMBL" id="GGY05117.1"/>
    </source>
</evidence>